<keyword evidence="1" id="KW-0732">Signal</keyword>
<sequence length="81" mass="8790">MSRTDSLLYLIMWLSVSFTNPVSVRGPLCSVETLQNKSVFATTSDPASTLHSAILADAPHPAAEFSGSTRRKRRWAGVPTV</sequence>
<evidence type="ECO:0000313" key="3">
    <source>
        <dbReference type="Proteomes" id="UP000800096"/>
    </source>
</evidence>
<protein>
    <recommendedName>
        <fullName evidence="4">Secreted protein</fullName>
    </recommendedName>
</protein>
<accession>A0A6A5QQJ4</accession>
<dbReference type="AlphaFoldDB" id="A0A6A5QQJ4"/>
<feature type="signal peptide" evidence="1">
    <location>
        <begin position="1"/>
        <end position="19"/>
    </location>
</feature>
<proteinExistence type="predicted"/>
<keyword evidence="3" id="KW-1185">Reference proteome</keyword>
<name>A0A6A5QQJ4_AMPQU</name>
<gene>
    <name evidence="2" type="ORF">BDU57DRAFT_184016</name>
</gene>
<feature type="chain" id="PRO_5025586109" description="Secreted protein" evidence="1">
    <location>
        <begin position="20"/>
        <end position="81"/>
    </location>
</feature>
<evidence type="ECO:0000256" key="1">
    <source>
        <dbReference type="SAM" id="SignalP"/>
    </source>
</evidence>
<reference evidence="2" key="1">
    <citation type="journal article" date="2020" name="Stud. Mycol.">
        <title>101 Dothideomycetes genomes: a test case for predicting lifestyles and emergence of pathogens.</title>
        <authorList>
            <person name="Haridas S."/>
            <person name="Albert R."/>
            <person name="Binder M."/>
            <person name="Bloem J."/>
            <person name="Labutti K."/>
            <person name="Salamov A."/>
            <person name="Andreopoulos B."/>
            <person name="Baker S."/>
            <person name="Barry K."/>
            <person name="Bills G."/>
            <person name="Bluhm B."/>
            <person name="Cannon C."/>
            <person name="Castanera R."/>
            <person name="Culley D."/>
            <person name="Daum C."/>
            <person name="Ezra D."/>
            <person name="Gonzalez J."/>
            <person name="Henrissat B."/>
            <person name="Kuo A."/>
            <person name="Liang C."/>
            <person name="Lipzen A."/>
            <person name="Lutzoni F."/>
            <person name="Magnuson J."/>
            <person name="Mondo S."/>
            <person name="Nolan M."/>
            <person name="Ohm R."/>
            <person name="Pangilinan J."/>
            <person name="Park H.-J."/>
            <person name="Ramirez L."/>
            <person name="Alfaro M."/>
            <person name="Sun H."/>
            <person name="Tritt A."/>
            <person name="Yoshinaga Y."/>
            <person name="Zwiers L.-H."/>
            <person name="Turgeon B."/>
            <person name="Goodwin S."/>
            <person name="Spatafora J."/>
            <person name="Crous P."/>
            <person name="Grigoriev I."/>
        </authorList>
    </citation>
    <scope>NUCLEOTIDE SEQUENCE</scope>
    <source>
        <strain evidence="2">HMLAC05119</strain>
    </source>
</reference>
<dbReference type="EMBL" id="ML979134">
    <property type="protein sequence ID" value="KAF1918011.1"/>
    <property type="molecule type" value="Genomic_DNA"/>
</dbReference>
<evidence type="ECO:0000313" key="2">
    <source>
        <dbReference type="EMBL" id="KAF1918011.1"/>
    </source>
</evidence>
<dbReference type="Proteomes" id="UP000800096">
    <property type="component" value="Unassembled WGS sequence"/>
</dbReference>
<evidence type="ECO:0008006" key="4">
    <source>
        <dbReference type="Google" id="ProtNLM"/>
    </source>
</evidence>
<organism evidence="2 3">
    <name type="scientific">Ampelomyces quisqualis</name>
    <name type="common">Powdery mildew agent</name>
    <dbReference type="NCBI Taxonomy" id="50730"/>
    <lineage>
        <taxon>Eukaryota</taxon>
        <taxon>Fungi</taxon>
        <taxon>Dikarya</taxon>
        <taxon>Ascomycota</taxon>
        <taxon>Pezizomycotina</taxon>
        <taxon>Dothideomycetes</taxon>
        <taxon>Pleosporomycetidae</taxon>
        <taxon>Pleosporales</taxon>
        <taxon>Pleosporineae</taxon>
        <taxon>Phaeosphaeriaceae</taxon>
        <taxon>Ampelomyces</taxon>
    </lineage>
</organism>